<accession>A0AAX2ADK4</accession>
<comment type="subcellular location">
    <subcellularLocation>
        <location evidence="1">Cell membrane</location>
        <topology evidence="1">Multi-pass membrane protein</topology>
    </subcellularLocation>
</comment>
<evidence type="ECO:0000256" key="5">
    <source>
        <dbReference type="ARBA" id="ARBA00023136"/>
    </source>
</evidence>
<sequence>MLFLSMTTMMSNVAIVTALPRFQDYFSNIKDIEFYSRLMLTLPSVIIALFSLFLGHLIFKIGKKRSATIALTIFALTGSAGLYLESVEMFLFSRALFGIAIATLMIVTTSLVGDYFQGEARHKFMGYQSAFMSIGGVVFVVGGGFLSDLNWRFPFGIYLVGFLLLPMVLYFLVEKEQEELKQDEIRVVPTNLIGVYFLGFFYMIIFFILPTQLPFLMINEFHASGKLTGSIIGVAFLANGVGAIYFSKFKKRYSFSTIYLIALTIIATGLTAISFVYNVYFFFLTGILLGFGGGLMMTNISAWMLSKTTFEKRVKASGYLTSSVFMGQFASPILFYPVVRSLGIHNFFLAVGSSLFIVVLLGSLYKKLA</sequence>
<protein>
    <recommendedName>
        <fullName evidence="7">Major facilitator superfamily (MFS) profile domain-containing protein</fullName>
    </recommendedName>
</protein>
<dbReference type="InterPro" id="IPR020846">
    <property type="entry name" value="MFS_dom"/>
</dbReference>
<comment type="caution">
    <text evidence="8">The sequence shown here is derived from an EMBL/GenBank/DDBJ whole genome shotgun (WGS) entry which is preliminary data.</text>
</comment>
<feature type="transmembrane region" description="Helical" evidence="6">
    <location>
        <begin position="34"/>
        <end position="59"/>
    </location>
</feature>
<dbReference type="PROSITE" id="PS50850">
    <property type="entry name" value="MFS"/>
    <property type="match status" value="1"/>
</dbReference>
<dbReference type="GO" id="GO:0005886">
    <property type="term" value="C:plasma membrane"/>
    <property type="evidence" value="ECO:0007669"/>
    <property type="project" value="UniProtKB-SubCell"/>
</dbReference>
<dbReference type="RefSeq" id="WP_114838947.1">
    <property type="nucleotide sequence ID" value="NZ_CP031217.1"/>
</dbReference>
<dbReference type="AlphaFoldDB" id="A0AAX2ADK4"/>
<evidence type="ECO:0000256" key="2">
    <source>
        <dbReference type="ARBA" id="ARBA00022475"/>
    </source>
</evidence>
<feature type="transmembrane region" description="Helical" evidence="6">
    <location>
        <begin position="153"/>
        <end position="173"/>
    </location>
</feature>
<feature type="transmembrane region" description="Helical" evidence="6">
    <location>
        <begin position="317"/>
        <end position="338"/>
    </location>
</feature>
<evidence type="ECO:0000313" key="9">
    <source>
        <dbReference type="Proteomes" id="UP000289193"/>
    </source>
</evidence>
<organism evidence="8 9">
    <name type="scientific">Halarcobacter bivalviorum</name>
    <dbReference type="NCBI Taxonomy" id="663364"/>
    <lineage>
        <taxon>Bacteria</taxon>
        <taxon>Pseudomonadati</taxon>
        <taxon>Campylobacterota</taxon>
        <taxon>Epsilonproteobacteria</taxon>
        <taxon>Campylobacterales</taxon>
        <taxon>Arcobacteraceae</taxon>
        <taxon>Halarcobacter</taxon>
    </lineage>
</organism>
<dbReference type="SUPFAM" id="SSF103473">
    <property type="entry name" value="MFS general substrate transporter"/>
    <property type="match status" value="1"/>
</dbReference>
<keyword evidence="4 6" id="KW-1133">Transmembrane helix</keyword>
<dbReference type="Pfam" id="PF07690">
    <property type="entry name" value="MFS_1"/>
    <property type="match status" value="1"/>
</dbReference>
<feature type="transmembrane region" description="Helical" evidence="6">
    <location>
        <begin position="124"/>
        <end position="147"/>
    </location>
</feature>
<evidence type="ECO:0000256" key="6">
    <source>
        <dbReference type="SAM" id="Phobius"/>
    </source>
</evidence>
<dbReference type="CDD" id="cd17473">
    <property type="entry name" value="MFS_arabinose_efflux_permease_like"/>
    <property type="match status" value="1"/>
</dbReference>
<evidence type="ECO:0000259" key="7">
    <source>
        <dbReference type="PROSITE" id="PS50850"/>
    </source>
</evidence>
<feature type="transmembrane region" description="Helical" evidence="6">
    <location>
        <begin position="258"/>
        <end position="277"/>
    </location>
</feature>
<feature type="transmembrane region" description="Helical" evidence="6">
    <location>
        <begin position="193"/>
        <end position="215"/>
    </location>
</feature>
<keyword evidence="9" id="KW-1185">Reference proteome</keyword>
<dbReference type="GO" id="GO:0022857">
    <property type="term" value="F:transmembrane transporter activity"/>
    <property type="evidence" value="ECO:0007669"/>
    <property type="project" value="InterPro"/>
</dbReference>
<feature type="transmembrane region" description="Helical" evidence="6">
    <location>
        <begin position="227"/>
        <end position="246"/>
    </location>
</feature>
<dbReference type="Gene3D" id="1.20.1250.20">
    <property type="entry name" value="MFS general substrate transporter like domains"/>
    <property type="match status" value="1"/>
</dbReference>
<keyword evidence="5 6" id="KW-0472">Membrane</keyword>
<reference evidence="8 9" key="1">
    <citation type="submission" date="2017-10" db="EMBL/GenBank/DDBJ databases">
        <title>Genomics of the genus Arcobacter.</title>
        <authorList>
            <person name="Perez-Cataluna A."/>
            <person name="Figueras M.J."/>
        </authorList>
    </citation>
    <scope>NUCLEOTIDE SEQUENCE [LARGE SCALE GENOMIC DNA]</scope>
    <source>
        <strain evidence="8 9">CECT 7835</strain>
    </source>
</reference>
<evidence type="ECO:0000256" key="3">
    <source>
        <dbReference type="ARBA" id="ARBA00022692"/>
    </source>
</evidence>
<proteinExistence type="predicted"/>
<dbReference type="EMBL" id="PDKM01000001">
    <property type="protein sequence ID" value="RXK11213.1"/>
    <property type="molecule type" value="Genomic_DNA"/>
</dbReference>
<feature type="transmembrane region" description="Helical" evidence="6">
    <location>
        <begin position="66"/>
        <end position="84"/>
    </location>
</feature>
<keyword evidence="2" id="KW-1003">Cell membrane</keyword>
<dbReference type="InterPro" id="IPR011701">
    <property type="entry name" value="MFS"/>
</dbReference>
<feature type="transmembrane region" description="Helical" evidence="6">
    <location>
        <begin position="283"/>
        <end position="305"/>
    </location>
</feature>
<dbReference type="PANTHER" id="PTHR43124:SF3">
    <property type="entry name" value="CHLORAMPHENICOL EFFLUX PUMP RV0191"/>
    <property type="match status" value="1"/>
</dbReference>
<evidence type="ECO:0000256" key="4">
    <source>
        <dbReference type="ARBA" id="ARBA00022989"/>
    </source>
</evidence>
<dbReference type="Proteomes" id="UP000289193">
    <property type="component" value="Unassembled WGS sequence"/>
</dbReference>
<feature type="transmembrane region" description="Helical" evidence="6">
    <location>
        <begin position="344"/>
        <end position="365"/>
    </location>
</feature>
<evidence type="ECO:0000313" key="8">
    <source>
        <dbReference type="EMBL" id="RXK11213.1"/>
    </source>
</evidence>
<feature type="domain" description="Major facilitator superfamily (MFS) profile" evidence="7">
    <location>
        <begin position="1"/>
        <end position="369"/>
    </location>
</feature>
<dbReference type="InterPro" id="IPR036259">
    <property type="entry name" value="MFS_trans_sf"/>
</dbReference>
<dbReference type="PANTHER" id="PTHR43124">
    <property type="entry name" value="PURINE EFFLUX PUMP PBUE"/>
    <property type="match status" value="1"/>
</dbReference>
<evidence type="ECO:0000256" key="1">
    <source>
        <dbReference type="ARBA" id="ARBA00004651"/>
    </source>
</evidence>
<gene>
    <name evidence="8" type="ORF">CRV05_02265</name>
</gene>
<keyword evidence="3 6" id="KW-0812">Transmembrane</keyword>
<name>A0AAX2ADK4_9BACT</name>
<dbReference type="InterPro" id="IPR050189">
    <property type="entry name" value="MFS_Efflux_Transporters"/>
</dbReference>
<feature type="transmembrane region" description="Helical" evidence="6">
    <location>
        <begin position="90"/>
        <end position="112"/>
    </location>
</feature>